<feature type="region of interest" description="Disordered" evidence="1">
    <location>
        <begin position="1"/>
        <end position="96"/>
    </location>
</feature>
<feature type="compositionally biased region" description="Polar residues" evidence="1">
    <location>
        <begin position="86"/>
        <end position="96"/>
    </location>
</feature>
<evidence type="ECO:0000313" key="2">
    <source>
        <dbReference type="Proteomes" id="UP000046395"/>
    </source>
</evidence>
<name>A0A5S6QD50_TRIMR</name>
<proteinExistence type="predicted"/>
<organism evidence="2 3">
    <name type="scientific">Trichuris muris</name>
    <name type="common">Mouse whipworm</name>
    <dbReference type="NCBI Taxonomy" id="70415"/>
    <lineage>
        <taxon>Eukaryota</taxon>
        <taxon>Metazoa</taxon>
        <taxon>Ecdysozoa</taxon>
        <taxon>Nematoda</taxon>
        <taxon>Enoplea</taxon>
        <taxon>Dorylaimia</taxon>
        <taxon>Trichinellida</taxon>
        <taxon>Trichuridae</taxon>
        <taxon>Trichuris</taxon>
    </lineage>
</organism>
<accession>A0A5S6QD50</accession>
<dbReference type="Proteomes" id="UP000046395">
    <property type="component" value="Unassembled WGS sequence"/>
</dbReference>
<feature type="compositionally biased region" description="Basic and acidic residues" evidence="1">
    <location>
        <begin position="74"/>
        <end position="84"/>
    </location>
</feature>
<sequence>MTDEKLAEPARKHGDENGSMGNVADQFNTGLPDSDRYFDPPASTQPGRATRRNGTCDYQRLLTYMNRNMRPGHNHSDGNKRIQDKNGGTQTEGNKK</sequence>
<evidence type="ECO:0000313" key="3">
    <source>
        <dbReference type="WBParaSite" id="TMUE_1000005104.1"/>
    </source>
</evidence>
<feature type="compositionally biased region" description="Basic and acidic residues" evidence="1">
    <location>
        <begin position="1"/>
        <end position="16"/>
    </location>
</feature>
<evidence type="ECO:0000256" key="1">
    <source>
        <dbReference type="SAM" id="MobiDB-lite"/>
    </source>
</evidence>
<protein>
    <submittedName>
        <fullName evidence="3">Uncharacterized protein</fullName>
    </submittedName>
</protein>
<reference evidence="3" key="1">
    <citation type="submission" date="2019-12" db="UniProtKB">
        <authorList>
            <consortium name="WormBaseParasite"/>
        </authorList>
    </citation>
    <scope>IDENTIFICATION</scope>
</reference>
<keyword evidence="2" id="KW-1185">Reference proteome</keyword>
<dbReference type="WBParaSite" id="TMUE_1000005104.1">
    <property type="protein sequence ID" value="TMUE_1000005104.1"/>
    <property type="gene ID" value="WBGene00299208"/>
</dbReference>
<dbReference type="AlphaFoldDB" id="A0A5S6QD50"/>